<feature type="compositionally biased region" description="Low complexity" evidence="1">
    <location>
        <begin position="856"/>
        <end position="873"/>
    </location>
</feature>
<dbReference type="InterPro" id="IPR045046">
    <property type="entry name" value="Vps9-like"/>
</dbReference>
<dbReference type="GO" id="GO:0005085">
    <property type="term" value="F:guanyl-nucleotide exchange factor activity"/>
    <property type="evidence" value="ECO:0007669"/>
    <property type="project" value="InterPro"/>
</dbReference>
<evidence type="ECO:0000259" key="2">
    <source>
        <dbReference type="PROSITE" id="PS51205"/>
    </source>
</evidence>
<protein>
    <submittedName>
        <fullName evidence="3">Unplaced genomic scaffold K443scaffold_152, whole genome shotgun sequence</fullName>
    </submittedName>
</protein>
<feature type="region of interest" description="Disordered" evidence="1">
    <location>
        <begin position="590"/>
        <end position="645"/>
    </location>
</feature>
<evidence type="ECO:0000313" key="4">
    <source>
        <dbReference type="Proteomes" id="UP000054477"/>
    </source>
</evidence>
<dbReference type="GO" id="GO:0030139">
    <property type="term" value="C:endocytic vesicle"/>
    <property type="evidence" value="ECO:0007669"/>
    <property type="project" value="TreeGrafter"/>
</dbReference>
<dbReference type="SUPFAM" id="SSF109993">
    <property type="entry name" value="VPS9 domain"/>
    <property type="match status" value="1"/>
</dbReference>
<dbReference type="STRING" id="1095629.A0A0C9WLZ5"/>
<feature type="region of interest" description="Disordered" evidence="1">
    <location>
        <begin position="856"/>
        <end position="884"/>
    </location>
</feature>
<dbReference type="InterPro" id="IPR003123">
    <property type="entry name" value="VPS9"/>
</dbReference>
<feature type="region of interest" description="Disordered" evidence="1">
    <location>
        <begin position="663"/>
        <end position="700"/>
    </location>
</feature>
<dbReference type="InterPro" id="IPR037191">
    <property type="entry name" value="VPS9_dom_sf"/>
</dbReference>
<feature type="compositionally biased region" description="Acidic residues" evidence="1">
    <location>
        <begin position="957"/>
        <end position="973"/>
    </location>
</feature>
<dbReference type="Pfam" id="PF02204">
    <property type="entry name" value="VPS9"/>
    <property type="match status" value="1"/>
</dbReference>
<feature type="compositionally biased region" description="Low complexity" evidence="1">
    <location>
        <begin position="231"/>
        <end position="242"/>
    </location>
</feature>
<feature type="compositionally biased region" description="Low complexity" evidence="1">
    <location>
        <begin position="263"/>
        <end position="275"/>
    </location>
</feature>
<dbReference type="GO" id="GO:0005829">
    <property type="term" value="C:cytosol"/>
    <property type="evidence" value="ECO:0007669"/>
    <property type="project" value="TreeGrafter"/>
</dbReference>
<accession>A0A0C9WLZ5</accession>
<feature type="compositionally biased region" description="Polar residues" evidence="1">
    <location>
        <begin position="1"/>
        <end position="23"/>
    </location>
</feature>
<dbReference type="Proteomes" id="UP000054477">
    <property type="component" value="Unassembled WGS sequence"/>
</dbReference>
<reference evidence="3 4" key="1">
    <citation type="submission" date="2014-04" db="EMBL/GenBank/DDBJ databases">
        <authorList>
            <consortium name="DOE Joint Genome Institute"/>
            <person name="Kuo A."/>
            <person name="Kohler A."/>
            <person name="Nagy L.G."/>
            <person name="Floudas D."/>
            <person name="Copeland A."/>
            <person name="Barry K.W."/>
            <person name="Cichocki N."/>
            <person name="Veneault-Fourrey C."/>
            <person name="LaButti K."/>
            <person name="Lindquist E.A."/>
            <person name="Lipzen A."/>
            <person name="Lundell T."/>
            <person name="Morin E."/>
            <person name="Murat C."/>
            <person name="Sun H."/>
            <person name="Tunlid A."/>
            <person name="Henrissat B."/>
            <person name="Grigoriev I.V."/>
            <person name="Hibbett D.S."/>
            <person name="Martin F."/>
            <person name="Nordberg H.P."/>
            <person name="Cantor M.N."/>
            <person name="Hua S.X."/>
        </authorList>
    </citation>
    <scope>NUCLEOTIDE SEQUENCE [LARGE SCALE GENOMIC DNA]</scope>
    <source>
        <strain evidence="3 4">LaAM-08-1</strain>
    </source>
</reference>
<dbReference type="AlphaFoldDB" id="A0A0C9WLZ5"/>
<evidence type="ECO:0000313" key="3">
    <source>
        <dbReference type="EMBL" id="KIJ97674.1"/>
    </source>
</evidence>
<feature type="region of interest" description="Disordered" evidence="1">
    <location>
        <begin position="900"/>
        <end position="1069"/>
    </location>
</feature>
<dbReference type="OrthoDB" id="10264848at2759"/>
<gene>
    <name evidence="3" type="ORF">K443DRAFT_239323</name>
</gene>
<feature type="region of interest" description="Disordered" evidence="1">
    <location>
        <begin position="1"/>
        <end position="55"/>
    </location>
</feature>
<dbReference type="PANTHER" id="PTHR23101:SF25">
    <property type="entry name" value="GTPASE-ACTIVATING PROTEIN AND VPS9 DOMAIN-CONTAINING PROTEIN 1"/>
    <property type="match status" value="1"/>
</dbReference>
<feature type="region of interest" description="Disordered" evidence="1">
    <location>
        <begin position="231"/>
        <end position="275"/>
    </location>
</feature>
<feature type="domain" description="VPS9" evidence="2">
    <location>
        <begin position="512"/>
        <end position="777"/>
    </location>
</feature>
<organism evidence="3 4">
    <name type="scientific">Laccaria amethystina LaAM-08-1</name>
    <dbReference type="NCBI Taxonomy" id="1095629"/>
    <lineage>
        <taxon>Eukaryota</taxon>
        <taxon>Fungi</taxon>
        <taxon>Dikarya</taxon>
        <taxon>Basidiomycota</taxon>
        <taxon>Agaricomycotina</taxon>
        <taxon>Agaricomycetes</taxon>
        <taxon>Agaricomycetidae</taxon>
        <taxon>Agaricales</taxon>
        <taxon>Agaricineae</taxon>
        <taxon>Hydnangiaceae</taxon>
        <taxon>Laccaria</taxon>
    </lineage>
</organism>
<dbReference type="Gene3D" id="1.20.1050.80">
    <property type="entry name" value="VPS9 domain"/>
    <property type="match status" value="2"/>
</dbReference>
<keyword evidence="4" id="KW-1185">Reference proteome</keyword>
<dbReference type="HOGENOM" id="CLU_009189_0_0_1"/>
<dbReference type="EMBL" id="KN838687">
    <property type="protein sequence ID" value="KIJ97674.1"/>
    <property type="molecule type" value="Genomic_DNA"/>
</dbReference>
<dbReference type="PANTHER" id="PTHR23101">
    <property type="entry name" value="RAB GDP/GTP EXCHANGE FACTOR"/>
    <property type="match status" value="1"/>
</dbReference>
<dbReference type="GO" id="GO:0031267">
    <property type="term" value="F:small GTPase binding"/>
    <property type="evidence" value="ECO:0007669"/>
    <property type="project" value="TreeGrafter"/>
</dbReference>
<feature type="compositionally biased region" description="Low complexity" evidence="1">
    <location>
        <begin position="623"/>
        <end position="642"/>
    </location>
</feature>
<name>A0A0C9WLZ5_9AGAR</name>
<sequence length="1111" mass="118704">MSSQFPATSIGRTSGARLQQSTSHEAHPLLSSPSSPQGSTTEHGNGNGGSPRYVPYTPRQRAALAAMTGTVVHPPSPTQHHGVATNKLQLMNLKSAAQNIGLDTSTIGWALLETLVSEGEGEEWTDIWSAITSGKATLLLPLDQTSAHDKITPDFVKDQVVLADGPFRRGSQLVTLSGLRGSVEDDTVTFRSTIYPTSKLFQDILSPITRAHALSSLPPLPALPNTTNTPYPKYILPSHSPTLPLPPRSHAQPKPPLPPRPGTRIASNSSTTTTSRITNPFASLFGSNNVKVPSVAAAASAPLPASPPVSVRSLDSAQDAVPVIHEVPAFTIDRKIIHKDISKEMNKALNAEMKAALLAAPVPGWVADRIIEFTVDWFPFVIAATTAPHLDKKNSKDKGKVYEVNPVEEVSEDAAERLQDFYFELEQDMRAHTPFRRKHSIPVSRDGTMKHVDREQVVEKEPESDAKDERERREHEKLDSEAKIRDIMEAVERTVCSLFYDRLFMQPSTDDASHDETLSSRVAALNMLDLGLEHLDIVVGEAGPELDLVVKACGEMLTQLEECRSPGDKSAILVAAHKVVVDGLSRLPPIRLKSEEDPQTAKPTKSAPQEENVKIPASEATFSKGSSSDGSDTPSSSKSESPSPLPLVVDVAFSAEDEHILEKISDDAPNSGGKGSNAPAKHRPSPLPLTGTAAPPPPRPLLKVESPVKGPTPVSGDVLLPMIIFSVVKANPPHLVSNLLFTQRFRNQSIGGEESYCLINLMAVADFLENVDLAALGLVDSDKVMSAAELTPIPLTRSPVTAEAPLSLAEGLQGSLRGRVEQQVDAIADSANKVITGVVDSSFGILRSFLPQNNVAPNPAAAQRPTSPGQQQPGSGGKPGLGLLRRESGFSIASIAASLPIPSRKPTTGSEEAGQQLVSVSRPGSVRSRRSPLKIQAGGEESHEEEDVDPYAHDSEATGDEEEGGEEDGDGDDGLSGGGGDTRSIRSFEAMMSASTSKKVKVRPKGKNSPGRGSRKSLSDRLANMSALAGLKGSPPTSRRSSLLQPPISQLPHTTPPPSRPASPSSLRLAPPIQRFVTCTADDLRLSEVGELLRDYRRLVEGIRAMGGFEE</sequence>
<feature type="compositionally biased region" description="Polar residues" evidence="1">
    <location>
        <begin position="1035"/>
        <end position="1053"/>
    </location>
</feature>
<feature type="compositionally biased region" description="Basic and acidic residues" evidence="1">
    <location>
        <begin position="447"/>
        <end position="479"/>
    </location>
</feature>
<proteinExistence type="predicted"/>
<dbReference type="GO" id="GO:0016192">
    <property type="term" value="P:vesicle-mediated transport"/>
    <property type="evidence" value="ECO:0007669"/>
    <property type="project" value="InterPro"/>
</dbReference>
<dbReference type="PROSITE" id="PS51205">
    <property type="entry name" value="VPS9"/>
    <property type="match status" value="1"/>
</dbReference>
<evidence type="ECO:0000256" key="1">
    <source>
        <dbReference type="SAM" id="MobiDB-lite"/>
    </source>
</evidence>
<feature type="compositionally biased region" description="Pro residues" evidence="1">
    <location>
        <begin position="243"/>
        <end position="261"/>
    </location>
</feature>
<feature type="region of interest" description="Disordered" evidence="1">
    <location>
        <begin position="434"/>
        <end position="479"/>
    </location>
</feature>
<reference evidence="4" key="2">
    <citation type="submission" date="2015-01" db="EMBL/GenBank/DDBJ databases">
        <title>Evolutionary Origins and Diversification of the Mycorrhizal Mutualists.</title>
        <authorList>
            <consortium name="DOE Joint Genome Institute"/>
            <consortium name="Mycorrhizal Genomics Consortium"/>
            <person name="Kohler A."/>
            <person name="Kuo A."/>
            <person name="Nagy L.G."/>
            <person name="Floudas D."/>
            <person name="Copeland A."/>
            <person name="Barry K.W."/>
            <person name="Cichocki N."/>
            <person name="Veneault-Fourrey C."/>
            <person name="LaButti K."/>
            <person name="Lindquist E.A."/>
            <person name="Lipzen A."/>
            <person name="Lundell T."/>
            <person name="Morin E."/>
            <person name="Murat C."/>
            <person name="Riley R."/>
            <person name="Ohm R."/>
            <person name="Sun H."/>
            <person name="Tunlid A."/>
            <person name="Henrissat B."/>
            <person name="Grigoriev I.V."/>
            <person name="Hibbett D.S."/>
            <person name="Martin F."/>
        </authorList>
    </citation>
    <scope>NUCLEOTIDE SEQUENCE [LARGE SCALE GENOMIC DNA]</scope>
    <source>
        <strain evidence="4">LaAM-08-1</strain>
    </source>
</reference>